<dbReference type="Proteomes" id="UP001530400">
    <property type="component" value="Unassembled WGS sequence"/>
</dbReference>
<keyword evidence="3" id="KW-1185">Reference proteome</keyword>
<dbReference type="Pfam" id="PF01764">
    <property type="entry name" value="Lipase_3"/>
    <property type="match status" value="1"/>
</dbReference>
<proteinExistence type="predicted"/>
<protein>
    <recommendedName>
        <fullName evidence="1">Fungal lipase-type domain-containing protein</fullName>
    </recommendedName>
</protein>
<dbReference type="InterPro" id="IPR029058">
    <property type="entry name" value="AB_hydrolase_fold"/>
</dbReference>
<dbReference type="SUPFAM" id="SSF53474">
    <property type="entry name" value="alpha/beta-Hydrolases"/>
    <property type="match status" value="1"/>
</dbReference>
<dbReference type="InterPro" id="IPR051218">
    <property type="entry name" value="Sec_MonoDiacylglyc_Lipase"/>
</dbReference>
<dbReference type="PANTHER" id="PTHR45856:SF21">
    <property type="entry name" value="FUNGAL LIPASE-LIKE DOMAIN-CONTAINING PROTEIN"/>
    <property type="match status" value="1"/>
</dbReference>
<sequence>MQIPTLLSLAKASSLAYLSIDKIPASPYYESSQLQPLFQVVDPASQSGATVFLPDDDSSIVVACRGSANIKNFATNLRFNLEALVHQGFQDASLGLWSELEQKLFGVLVERDMKMRSVVFTGHSLGGATALLSSVHYIASSKNNANWPKPSIVSFGGPKLCNSPLARHIRNTALQNCNILHLVHDKDPILANNQQLWDALGFENVGLEIECDPNNPLVYDEKPDNPSFAWNILDHCYYLGVFVGPRLTI</sequence>
<accession>A0ABD3N4C6</accession>
<reference evidence="2 3" key="1">
    <citation type="submission" date="2024-10" db="EMBL/GenBank/DDBJ databases">
        <title>Updated reference genomes for cyclostephanoid diatoms.</title>
        <authorList>
            <person name="Roberts W.R."/>
            <person name="Alverson A.J."/>
        </authorList>
    </citation>
    <scope>NUCLEOTIDE SEQUENCE [LARGE SCALE GENOMIC DNA]</scope>
    <source>
        <strain evidence="2 3">AJA010-31</strain>
    </source>
</reference>
<gene>
    <name evidence="2" type="ORF">ACHAWO_008218</name>
</gene>
<dbReference type="InterPro" id="IPR002921">
    <property type="entry name" value="Fungal_lipase-type"/>
</dbReference>
<dbReference type="EMBL" id="JALLPJ020001323">
    <property type="protein sequence ID" value="KAL3769901.1"/>
    <property type="molecule type" value="Genomic_DNA"/>
</dbReference>
<dbReference type="PANTHER" id="PTHR45856">
    <property type="entry name" value="ALPHA/BETA-HYDROLASES SUPERFAMILY PROTEIN"/>
    <property type="match status" value="1"/>
</dbReference>
<comment type="caution">
    <text evidence="2">The sequence shown here is derived from an EMBL/GenBank/DDBJ whole genome shotgun (WGS) entry which is preliminary data.</text>
</comment>
<evidence type="ECO:0000313" key="3">
    <source>
        <dbReference type="Proteomes" id="UP001530400"/>
    </source>
</evidence>
<dbReference type="AlphaFoldDB" id="A0ABD3N4C6"/>
<feature type="domain" description="Fungal lipase-type" evidence="1">
    <location>
        <begin position="61"/>
        <end position="189"/>
    </location>
</feature>
<organism evidence="2 3">
    <name type="scientific">Cyclotella atomus</name>
    <dbReference type="NCBI Taxonomy" id="382360"/>
    <lineage>
        <taxon>Eukaryota</taxon>
        <taxon>Sar</taxon>
        <taxon>Stramenopiles</taxon>
        <taxon>Ochrophyta</taxon>
        <taxon>Bacillariophyta</taxon>
        <taxon>Coscinodiscophyceae</taxon>
        <taxon>Thalassiosirophycidae</taxon>
        <taxon>Stephanodiscales</taxon>
        <taxon>Stephanodiscaceae</taxon>
        <taxon>Cyclotella</taxon>
    </lineage>
</organism>
<dbReference type="Gene3D" id="3.40.50.1820">
    <property type="entry name" value="alpha/beta hydrolase"/>
    <property type="match status" value="1"/>
</dbReference>
<evidence type="ECO:0000313" key="2">
    <source>
        <dbReference type="EMBL" id="KAL3769901.1"/>
    </source>
</evidence>
<name>A0ABD3N4C6_9STRA</name>
<evidence type="ECO:0000259" key="1">
    <source>
        <dbReference type="Pfam" id="PF01764"/>
    </source>
</evidence>
<dbReference type="CDD" id="cd00519">
    <property type="entry name" value="Lipase_3"/>
    <property type="match status" value="1"/>
</dbReference>